<protein>
    <recommendedName>
        <fullName evidence="6">Peptidase M15C domain-containing protein</fullName>
    </recommendedName>
</protein>
<comment type="caution">
    <text evidence="4">The sequence shown here is derived from an EMBL/GenBank/DDBJ whole genome shotgun (WGS) entry which is preliminary data.</text>
</comment>
<dbReference type="AlphaFoldDB" id="A0A2H0N4M6"/>
<dbReference type="CDD" id="cd14814">
    <property type="entry name" value="Peptidase_M15"/>
    <property type="match status" value="1"/>
</dbReference>
<dbReference type="InterPro" id="IPR003709">
    <property type="entry name" value="VanY-like_core_dom"/>
</dbReference>
<evidence type="ECO:0000259" key="3">
    <source>
        <dbReference type="Pfam" id="PF13539"/>
    </source>
</evidence>
<accession>A0A2H0N4M6</accession>
<sequence length="905" mass="99467">MFFLQKKYTWKFAIGFLMVFSFTFFYPPHPVFALVKESSPIAGVDLYSFKSDYGCSSKNPKEQSEHFIIVPSGSSKINRTYIYFHGLSNPPEHTTKELMCHGYLNLCDSAAQLQTLGLNVAIIGARLNKAGSTREFRDFNTAELNCFLNKASQELTSLGRGYGSDLILVGHSAGGRSIKEALNSDIHFNGLTPSMCIFLDPCYGDWCDVAVKSNKCGSYVFYGAGGPGETIDATNKAIKLAANPQSIRLVQMPNGFHSKIPRLCFTEHVDEKACQGNGTVIQEGILSSVIPIVAGDSDKIIPQATSDSYEKLVENILSKTKLETETPGYNPNVNIEDKVTVNQTNGKLYLNINTLSEYIGWLYQYSLIAITIIAVVIVIYSGVQWMVSGGNSATISEAKKRIGQTFVALLLALGSYTILYAINPKTTKFGQLNILVFQAENTPMENESLNADAYNSVNFNANDLLGNIKKPNWDAKTFDCSKKDSYSPAGVLPSNQTITYTCDGMEGNVTSIPQMKVPLCRAAEIAKKNGYTLQVRSSYRPFEIQVKLWCEDTRPPEIRRKFIATPGFSNHGHGVAIDVFLYKNGKQLTLYGSSGQCKTSPRFVKEIADIFYLADPNFVRLETEIWHFEYGTMGTSARNRYDTLPQTCTGKPSGVSNVKAEGGTSPISNVGAASNANIIAPAQSGQSPAAQSNQCTFTEKRWNTNTRTTALFRKETNAPYNTIISQDKSYVSKSDPRCSVCEQDQVLFDPSSVGIRGVSSVRVCWAYVDQIKQMLKTIVQNNQLEITSLVGYRPNRTVGAVNADGFRTGAGGHFYGMAIDINAEYNGLYSGCSGFDPIAHPLGPITCSGPSNGGPWNPPANPNKTIYYNSPVYRLFTSNGWKWGATNISGRTRDFMHFSIHDDSQ</sequence>
<evidence type="ECO:0000256" key="1">
    <source>
        <dbReference type="SAM" id="Phobius"/>
    </source>
</evidence>
<feature type="domain" description="D-alanyl-D-alanine carboxypeptidase-like core" evidence="2">
    <location>
        <begin position="523"/>
        <end position="630"/>
    </location>
</feature>
<dbReference type="Pfam" id="PF02557">
    <property type="entry name" value="VanY"/>
    <property type="match status" value="1"/>
</dbReference>
<evidence type="ECO:0000313" key="5">
    <source>
        <dbReference type="Proteomes" id="UP000229600"/>
    </source>
</evidence>
<keyword evidence="1" id="KW-1133">Transmembrane helix</keyword>
<dbReference type="EMBL" id="PCWN01000008">
    <property type="protein sequence ID" value="PIR03847.1"/>
    <property type="molecule type" value="Genomic_DNA"/>
</dbReference>
<dbReference type="GO" id="GO:0008233">
    <property type="term" value="F:peptidase activity"/>
    <property type="evidence" value="ECO:0007669"/>
    <property type="project" value="InterPro"/>
</dbReference>
<keyword evidence="1" id="KW-0812">Transmembrane</keyword>
<reference evidence="4 5" key="1">
    <citation type="submission" date="2017-09" db="EMBL/GenBank/DDBJ databases">
        <title>Depth-based differentiation of microbial function through sediment-hosted aquifers and enrichment of novel symbionts in the deep terrestrial subsurface.</title>
        <authorList>
            <person name="Probst A.J."/>
            <person name="Ladd B."/>
            <person name="Jarett J.K."/>
            <person name="Geller-Mcgrath D.E."/>
            <person name="Sieber C.M."/>
            <person name="Emerson J.B."/>
            <person name="Anantharaman K."/>
            <person name="Thomas B.C."/>
            <person name="Malmstrom R."/>
            <person name="Stieglmeier M."/>
            <person name="Klingl A."/>
            <person name="Woyke T."/>
            <person name="Ryan C.M."/>
            <person name="Banfield J.F."/>
        </authorList>
    </citation>
    <scope>NUCLEOTIDE SEQUENCE [LARGE SCALE GENOMIC DNA]</scope>
    <source>
        <strain evidence="4">CG11_big_fil_rev_8_21_14_0_20_39_34</strain>
    </source>
</reference>
<dbReference type="SUPFAM" id="SSF55166">
    <property type="entry name" value="Hedgehog/DD-peptidase"/>
    <property type="match status" value="2"/>
</dbReference>
<dbReference type="Pfam" id="PF13539">
    <property type="entry name" value="Peptidase_M15_4"/>
    <property type="match status" value="1"/>
</dbReference>
<feature type="transmembrane region" description="Helical" evidence="1">
    <location>
        <begin position="361"/>
        <end position="381"/>
    </location>
</feature>
<organism evidence="4 5">
    <name type="scientific">Candidatus Magasanikbacteria bacterium CG11_big_fil_rev_8_21_14_0_20_39_34</name>
    <dbReference type="NCBI Taxonomy" id="1974653"/>
    <lineage>
        <taxon>Bacteria</taxon>
        <taxon>Candidatus Magasanikiibacteriota</taxon>
    </lineage>
</organism>
<evidence type="ECO:0000313" key="4">
    <source>
        <dbReference type="EMBL" id="PIR03847.1"/>
    </source>
</evidence>
<feature type="domain" description="Peptidase M15C" evidence="3">
    <location>
        <begin position="813"/>
        <end position="899"/>
    </location>
</feature>
<proteinExistence type="predicted"/>
<evidence type="ECO:0008006" key="6">
    <source>
        <dbReference type="Google" id="ProtNLM"/>
    </source>
</evidence>
<keyword evidence="1" id="KW-0472">Membrane</keyword>
<dbReference type="Proteomes" id="UP000229600">
    <property type="component" value="Unassembled WGS sequence"/>
</dbReference>
<evidence type="ECO:0000259" key="2">
    <source>
        <dbReference type="Pfam" id="PF02557"/>
    </source>
</evidence>
<gene>
    <name evidence="4" type="ORF">COV59_04230</name>
</gene>
<feature type="transmembrane region" description="Helical" evidence="1">
    <location>
        <begin position="402"/>
        <end position="422"/>
    </location>
</feature>
<dbReference type="Gene3D" id="3.30.1380.10">
    <property type="match status" value="1"/>
</dbReference>
<dbReference type="InterPro" id="IPR039561">
    <property type="entry name" value="Peptidase_M15C"/>
</dbReference>
<name>A0A2H0N4M6_9BACT</name>
<dbReference type="InterPro" id="IPR009045">
    <property type="entry name" value="Zn_M74/Hedgehog-like"/>
</dbReference>
<dbReference type="GO" id="GO:0006508">
    <property type="term" value="P:proteolysis"/>
    <property type="evidence" value="ECO:0007669"/>
    <property type="project" value="InterPro"/>
</dbReference>